<name>A0A0J6VX77_9MYCO</name>
<dbReference type="Proteomes" id="UP000036313">
    <property type="component" value="Unassembled WGS sequence"/>
</dbReference>
<accession>A0A0J6VX77</accession>
<dbReference type="GO" id="GO:0016705">
    <property type="term" value="F:oxidoreductase activity, acting on paired donors, with incorporation or reduction of molecular oxygen"/>
    <property type="evidence" value="ECO:0007669"/>
    <property type="project" value="InterPro"/>
</dbReference>
<organism evidence="3 4">
    <name type="scientific">Mycolicibacterium obuense</name>
    <dbReference type="NCBI Taxonomy" id="1807"/>
    <lineage>
        <taxon>Bacteria</taxon>
        <taxon>Bacillati</taxon>
        <taxon>Actinomycetota</taxon>
        <taxon>Actinomycetes</taxon>
        <taxon>Mycobacteriales</taxon>
        <taxon>Mycobacteriaceae</taxon>
        <taxon>Mycolicibacterium</taxon>
    </lineage>
</organism>
<dbReference type="PATRIC" id="fig|1807.14.peg.3714"/>
<evidence type="ECO:0000259" key="2">
    <source>
        <dbReference type="Pfam" id="PF00296"/>
    </source>
</evidence>
<dbReference type="InterPro" id="IPR011251">
    <property type="entry name" value="Luciferase-like_dom"/>
</dbReference>
<dbReference type="InterPro" id="IPR036661">
    <property type="entry name" value="Luciferase-like_sf"/>
</dbReference>
<dbReference type="AlphaFoldDB" id="A0A0J6VX77"/>
<feature type="domain" description="Luciferase-like" evidence="2">
    <location>
        <begin position="63"/>
        <end position="358"/>
    </location>
</feature>
<dbReference type="PANTHER" id="PTHR43244">
    <property type="match status" value="1"/>
</dbReference>
<dbReference type="EMBL" id="JYNU01000024">
    <property type="protein sequence ID" value="KMO74068.1"/>
    <property type="molecule type" value="Genomic_DNA"/>
</dbReference>
<dbReference type="EC" id="1.2.-.-" evidence="3"/>
<gene>
    <name evidence="3" type="ORF">MOBUDSM44075_03692</name>
</gene>
<sequence length="393" mass="42240">MRSSARRGGTSTGGLRFGLLDGIVNTRFSPTAATRFAGATVAINGGDSLWVGDHLNSLIPRSLATPEHLGVGAKLVPRVDAILEPWTMLGHLAARNRLTRLRLGVCVTDASRRNPAVTAQAAATLHLLTKGRAMLGIGVGEREGNEPYGVPWEKPVARFEEAVATIRALWNSGGEAITRDSEFFPLHNAVFDLPPYRGTWPEMWVAAQGPRMLRITGRHADGWVPFTISRPADYARSLATVRDVASDAGRDPAAIVPALNRAVVVGRTRDDVDEALDGVIMKSSALSAPAETWARHGVVHPLGADFSGVQDLVPQTIDYESALAYTKAVPASLMREITFSGTADEVLGQIAEWRDHGLRYLLVMNASQLNPRLRKAVAASGPFGTVLRGLKKL</sequence>
<dbReference type="PANTHER" id="PTHR43244:SF1">
    <property type="entry name" value="5,10-METHYLENETETRAHYDROMETHANOPTERIN REDUCTASE"/>
    <property type="match status" value="1"/>
</dbReference>
<dbReference type="RefSeq" id="WP_048424196.1">
    <property type="nucleotide sequence ID" value="NZ_JYNU01000024.1"/>
</dbReference>
<dbReference type="InterPro" id="IPR050564">
    <property type="entry name" value="F420-G6PD/mer"/>
</dbReference>
<dbReference type="SUPFAM" id="SSF51679">
    <property type="entry name" value="Bacterial luciferase-like"/>
    <property type="match status" value="1"/>
</dbReference>
<protein>
    <submittedName>
        <fullName evidence="3">Phthiodiolone/phenolphthiodiolone dimycocerosates ketoreductase</fullName>
        <ecNumber evidence="3">1.2.-.-</ecNumber>
    </submittedName>
</protein>
<evidence type="ECO:0000313" key="3">
    <source>
        <dbReference type="EMBL" id="KMO74068.1"/>
    </source>
</evidence>
<dbReference type="Gene3D" id="3.20.20.30">
    <property type="entry name" value="Luciferase-like domain"/>
    <property type="match status" value="1"/>
</dbReference>
<reference evidence="3 4" key="1">
    <citation type="journal article" date="2015" name="Genome Biol. Evol.">
        <title>Characterization of Three Mycobacterium spp. with Potential Use in Bioremediation by Genome Sequencing and Comparative Genomics.</title>
        <authorList>
            <person name="Das S."/>
            <person name="Pettersson B.M."/>
            <person name="Behra P.R."/>
            <person name="Ramesh M."/>
            <person name="Dasgupta S."/>
            <person name="Bhattacharya A."/>
            <person name="Kirsebom L.A."/>
        </authorList>
    </citation>
    <scope>NUCLEOTIDE SEQUENCE [LARGE SCALE GENOMIC DNA]</scope>
    <source>
        <strain evidence="3 4">DSM 44075</strain>
    </source>
</reference>
<comment type="caution">
    <text evidence="3">The sequence shown here is derived from an EMBL/GenBank/DDBJ whole genome shotgun (WGS) entry which is preliminary data.</text>
</comment>
<keyword evidence="1 3" id="KW-0560">Oxidoreductase</keyword>
<dbReference type="CDD" id="cd01097">
    <property type="entry name" value="Tetrahydromethanopterin_reductase"/>
    <property type="match status" value="1"/>
</dbReference>
<proteinExistence type="predicted"/>
<dbReference type="Pfam" id="PF00296">
    <property type="entry name" value="Bac_luciferase"/>
    <property type="match status" value="1"/>
</dbReference>
<evidence type="ECO:0000313" key="4">
    <source>
        <dbReference type="Proteomes" id="UP000036313"/>
    </source>
</evidence>
<evidence type="ECO:0000256" key="1">
    <source>
        <dbReference type="ARBA" id="ARBA00023002"/>
    </source>
</evidence>